<keyword evidence="2" id="KW-0012">Acyltransferase</keyword>
<dbReference type="SUPFAM" id="SSF55729">
    <property type="entry name" value="Acyl-CoA N-acyltransferases (Nat)"/>
    <property type="match status" value="1"/>
</dbReference>
<dbReference type="Proteomes" id="UP000027584">
    <property type="component" value="Unassembled WGS sequence"/>
</dbReference>
<dbReference type="CDD" id="cd04301">
    <property type="entry name" value="NAT_SF"/>
    <property type="match status" value="1"/>
</dbReference>
<dbReference type="EMBL" id="CCBC010000205">
    <property type="protein sequence ID" value="CDO18824.1"/>
    <property type="molecule type" value="Genomic_DNA"/>
</dbReference>
<protein>
    <submittedName>
        <fullName evidence="4">Acetyltransferase, GNAT family</fullName>
    </submittedName>
</protein>
<comment type="caution">
    <text evidence="4">The sequence shown here is derived from an EMBL/GenBank/DDBJ whole genome shotgun (WGS) entry which is preliminary data.</text>
</comment>
<organism evidence="4 5">
    <name type="scientific">Streptococcus gallolyticus</name>
    <dbReference type="NCBI Taxonomy" id="315405"/>
    <lineage>
        <taxon>Bacteria</taxon>
        <taxon>Bacillati</taxon>
        <taxon>Bacillota</taxon>
        <taxon>Bacilli</taxon>
        <taxon>Lactobacillales</taxon>
        <taxon>Streptococcaceae</taxon>
        <taxon>Streptococcus</taxon>
    </lineage>
</organism>
<dbReference type="InterPro" id="IPR000182">
    <property type="entry name" value="GNAT_dom"/>
</dbReference>
<evidence type="ECO:0000259" key="3">
    <source>
        <dbReference type="PROSITE" id="PS51186"/>
    </source>
</evidence>
<reference evidence="4 5" key="2">
    <citation type="submission" date="2014-05" db="EMBL/GenBank/DDBJ databases">
        <title>Genome sequence of Streptococcus gallolyticus.</title>
        <authorList>
            <person name="Del Campo R."/>
        </authorList>
    </citation>
    <scope>NUCLEOTIDE SEQUENCE [LARGE SCALE GENOMIC DNA]</scope>
    <source>
        <strain evidence="4 5">LMG17956</strain>
    </source>
</reference>
<dbReference type="Gene3D" id="3.40.630.30">
    <property type="match status" value="1"/>
</dbReference>
<sequence length="143" mass="16294">MIIRPAQLLDIEKLSPLYAELGYPVKEAELVKRLKTVLSHPDYHLLVAVDDNEIIGMIGYAKMLFFENEGAYYRILILAVLKNYRRKGVATALLDAVKNCALSENIHALALNSGDTLERQIAHRFYENYGFKQASRGYSLYLK</sequence>
<dbReference type="InterPro" id="IPR050832">
    <property type="entry name" value="Bact_Acetyltransf"/>
</dbReference>
<dbReference type="AlphaFoldDB" id="A0A060RIN8"/>
<dbReference type="Pfam" id="PF00583">
    <property type="entry name" value="Acetyltransf_1"/>
    <property type="match status" value="1"/>
</dbReference>
<gene>
    <name evidence="4" type="ORF">BN963_SGAL_02031</name>
</gene>
<feature type="domain" description="N-acetyltransferase" evidence="3">
    <location>
        <begin position="1"/>
        <end position="143"/>
    </location>
</feature>
<evidence type="ECO:0000313" key="5">
    <source>
        <dbReference type="Proteomes" id="UP000027584"/>
    </source>
</evidence>
<reference evidence="4 5" key="1">
    <citation type="submission" date="2014-02" db="EMBL/GenBank/DDBJ databases">
        <authorList>
            <person name="Manrique M."/>
        </authorList>
    </citation>
    <scope>NUCLEOTIDE SEQUENCE [LARGE SCALE GENOMIC DNA]</scope>
    <source>
        <strain evidence="4 5">LMG17956</strain>
    </source>
</reference>
<dbReference type="PANTHER" id="PTHR43877:SF2">
    <property type="entry name" value="AMINOALKYLPHOSPHONATE N-ACETYLTRANSFERASE-RELATED"/>
    <property type="match status" value="1"/>
</dbReference>
<keyword evidence="1 4" id="KW-0808">Transferase</keyword>
<evidence type="ECO:0000313" key="4">
    <source>
        <dbReference type="EMBL" id="CDO18824.1"/>
    </source>
</evidence>
<proteinExistence type="predicted"/>
<evidence type="ECO:0000256" key="2">
    <source>
        <dbReference type="ARBA" id="ARBA00023315"/>
    </source>
</evidence>
<dbReference type="InterPro" id="IPR016181">
    <property type="entry name" value="Acyl_CoA_acyltransferase"/>
</dbReference>
<name>A0A060RIN8_9STRE</name>
<dbReference type="PROSITE" id="PS51186">
    <property type="entry name" value="GNAT"/>
    <property type="match status" value="1"/>
</dbReference>
<accession>A0A060RIN8</accession>
<dbReference type="GO" id="GO:0016747">
    <property type="term" value="F:acyltransferase activity, transferring groups other than amino-acyl groups"/>
    <property type="evidence" value="ECO:0007669"/>
    <property type="project" value="InterPro"/>
</dbReference>
<dbReference type="PANTHER" id="PTHR43877">
    <property type="entry name" value="AMINOALKYLPHOSPHONATE N-ACETYLTRANSFERASE-RELATED-RELATED"/>
    <property type="match status" value="1"/>
</dbReference>
<evidence type="ECO:0000256" key="1">
    <source>
        <dbReference type="ARBA" id="ARBA00022679"/>
    </source>
</evidence>